<organism evidence="1 2">
    <name type="scientific">Chionoecetes opilio</name>
    <name type="common">Atlantic snow crab</name>
    <name type="synonym">Cancer opilio</name>
    <dbReference type="NCBI Taxonomy" id="41210"/>
    <lineage>
        <taxon>Eukaryota</taxon>
        <taxon>Metazoa</taxon>
        <taxon>Ecdysozoa</taxon>
        <taxon>Arthropoda</taxon>
        <taxon>Crustacea</taxon>
        <taxon>Multicrustacea</taxon>
        <taxon>Malacostraca</taxon>
        <taxon>Eumalacostraca</taxon>
        <taxon>Eucarida</taxon>
        <taxon>Decapoda</taxon>
        <taxon>Pleocyemata</taxon>
        <taxon>Brachyura</taxon>
        <taxon>Eubrachyura</taxon>
        <taxon>Majoidea</taxon>
        <taxon>Majidae</taxon>
        <taxon>Chionoecetes</taxon>
    </lineage>
</organism>
<gene>
    <name evidence="1" type="ORF">GWK47_011276</name>
</gene>
<dbReference type="AlphaFoldDB" id="A0A8J4XXK2"/>
<evidence type="ECO:0000313" key="2">
    <source>
        <dbReference type="Proteomes" id="UP000770661"/>
    </source>
</evidence>
<evidence type="ECO:0000313" key="1">
    <source>
        <dbReference type="EMBL" id="KAG0715723.1"/>
    </source>
</evidence>
<sequence>MFNLFDVAHADALKLIKNPEDRHFLLAQWELGRRGSVDSVELVLVRKEEAAQKKEVNARQIERTRMEQEASCNQVELVSSCFVSPDYEGSVVEEEGAVGGDAGPPKRKRTQVQNVWTPGLTAALDRTKMSDRMAPYVLTKVAKSLDHDPVELNMSRSSVKCYRERYRAEKWADLKEGFKETGEPCVVI</sequence>
<dbReference type="Proteomes" id="UP000770661">
    <property type="component" value="Unassembled WGS sequence"/>
</dbReference>
<keyword evidence="2" id="KW-1185">Reference proteome</keyword>
<dbReference type="OrthoDB" id="6626714at2759"/>
<proteinExistence type="predicted"/>
<name>A0A8J4XXK2_CHIOP</name>
<comment type="caution">
    <text evidence="1">The sequence shown here is derived from an EMBL/GenBank/DDBJ whole genome shotgun (WGS) entry which is preliminary data.</text>
</comment>
<protein>
    <submittedName>
        <fullName evidence="1">Uncharacterized protein</fullName>
    </submittedName>
</protein>
<accession>A0A8J4XXK2</accession>
<dbReference type="EMBL" id="JACEEZ010019419">
    <property type="protein sequence ID" value="KAG0715723.1"/>
    <property type="molecule type" value="Genomic_DNA"/>
</dbReference>
<reference evidence="1" key="1">
    <citation type="submission" date="2020-07" db="EMBL/GenBank/DDBJ databases">
        <title>The High-quality genome of the commercially important snow crab, Chionoecetes opilio.</title>
        <authorList>
            <person name="Jeong J.-H."/>
            <person name="Ryu S."/>
        </authorList>
    </citation>
    <scope>NUCLEOTIDE SEQUENCE</scope>
    <source>
        <strain evidence="1">MADBK_172401_WGS</strain>
        <tissue evidence="1">Digestive gland</tissue>
    </source>
</reference>